<gene>
    <name evidence="3" type="ORF">OSB04_007224</name>
</gene>
<organism evidence="3 4">
    <name type="scientific">Centaurea solstitialis</name>
    <name type="common">yellow star-thistle</name>
    <dbReference type="NCBI Taxonomy" id="347529"/>
    <lineage>
        <taxon>Eukaryota</taxon>
        <taxon>Viridiplantae</taxon>
        <taxon>Streptophyta</taxon>
        <taxon>Embryophyta</taxon>
        <taxon>Tracheophyta</taxon>
        <taxon>Spermatophyta</taxon>
        <taxon>Magnoliopsida</taxon>
        <taxon>eudicotyledons</taxon>
        <taxon>Gunneridae</taxon>
        <taxon>Pentapetalae</taxon>
        <taxon>asterids</taxon>
        <taxon>campanulids</taxon>
        <taxon>Asterales</taxon>
        <taxon>Asteraceae</taxon>
        <taxon>Carduoideae</taxon>
        <taxon>Cardueae</taxon>
        <taxon>Centaureinae</taxon>
        <taxon>Centaurea</taxon>
    </lineage>
</organism>
<comment type="caution">
    <text evidence="3">The sequence shown here is derived from an EMBL/GenBank/DDBJ whole genome shotgun (WGS) entry which is preliminary data.</text>
</comment>
<dbReference type="PANTHER" id="PTHR31973">
    <property type="entry name" value="POLYPROTEIN, PUTATIVE-RELATED"/>
    <property type="match status" value="1"/>
</dbReference>
<sequence>MVSTSNTKDTTDDFQLTDDESGDITYEMSVEGSDNDSDLFDYVDNETEETKIDDNEEDHEVINVDDIVANVDDDNNDVENAYHVHDPKQKWKLMKPSLGEKYENPTQLKFCVTNYAIANGYQLRFDKCDSKRVVVRCGLKRDGENQCPFRLYASWINKERTFQVKILDDNHTCPRNYAHNSLAKPDWIAQALLPNLIKNQDMTLKEMKKYIFEKYLCNVSLGQCHRGKGRAIHRIEGSLAEHCGRVLEAVERKSTEKGEKT</sequence>
<feature type="region of interest" description="Disordered" evidence="1">
    <location>
        <begin position="1"/>
        <end position="38"/>
    </location>
</feature>
<dbReference type="PANTHER" id="PTHR31973:SF187">
    <property type="entry name" value="MUTATOR TRANSPOSASE MUDRA PROTEIN"/>
    <property type="match status" value="1"/>
</dbReference>
<dbReference type="Proteomes" id="UP001172457">
    <property type="component" value="Chromosome 2"/>
</dbReference>
<dbReference type="EMBL" id="JARYMX010000002">
    <property type="protein sequence ID" value="KAJ9562064.1"/>
    <property type="molecule type" value="Genomic_DNA"/>
</dbReference>
<feature type="domain" description="Transposase MuDR plant" evidence="2">
    <location>
        <begin position="97"/>
        <end position="164"/>
    </location>
</feature>
<evidence type="ECO:0000256" key="1">
    <source>
        <dbReference type="SAM" id="MobiDB-lite"/>
    </source>
</evidence>
<accession>A0AA38TJH4</accession>
<dbReference type="InterPro" id="IPR004332">
    <property type="entry name" value="Transposase_MuDR"/>
</dbReference>
<dbReference type="AlphaFoldDB" id="A0AA38TJH4"/>
<dbReference type="Pfam" id="PF03108">
    <property type="entry name" value="DBD_Tnp_Mut"/>
    <property type="match status" value="1"/>
</dbReference>
<name>A0AA38TJH4_9ASTR</name>
<reference evidence="3" key="1">
    <citation type="submission" date="2023-03" db="EMBL/GenBank/DDBJ databases">
        <title>Chromosome-scale reference genome and RAD-based genetic map of yellow starthistle (Centaurea solstitialis) reveal putative structural variation and QTLs associated with invader traits.</title>
        <authorList>
            <person name="Reatini B."/>
            <person name="Cang F.A."/>
            <person name="Jiang Q."/>
            <person name="Mckibben M.T.W."/>
            <person name="Barker M.S."/>
            <person name="Rieseberg L.H."/>
            <person name="Dlugosch K.M."/>
        </authorList>
    </citation>
    <scope>NUCLEOTIDE SEQUENCE</scope>
    <source>
        <strain evidence="3">CAN-66</strain>
        <tissue evidence="3">Leaf</tissue>
    </source>
</reference>
<evidence type="ECO:0000313" key="3">
    <source>
        <dbReference type="EMBL" id="KAJ9562064.1"/>
    </source>
</evidence>
<evidence type="ECO:0000313" key="4">
    <source>
        <dbReference type="Proteomes" id="UP001172457"/>
    </source>
</evidence>
<proteinExistence type="predicted"/>
<evidence type="ECO:0000259" key="2">
    <source>
        <dbReference type="Pfam" id="PF03108"/>
    </source>
</evidence>
<protein>
    <recommendedName>
        <fullName evidence="2">Transposase MuDR plant domain-containing protein</fullName>
    </recommendedName>
</protein>
<keyword evidence="4" id="KW-1185">Reference proteome</keyword>